<evidence type="ECO:0000259" key="1">
    <source>
        <dbReference type="Pfam" id="PF14410"/>
    </source>
</evidence>
<gene>
    <name evidence="2" type="ORF">DC432_02805</name>
</gene>
<protein>
    <recommendedName>
        <fullName evidence="1">Toxin YqcG C-terminal domain-containing protein</fullName>
    </recommendedName>
</protein>
<accession>A0A2T7WWF0</accession>
<dbReference type="EMBL" id="QDFT01000004">
    <property type="protein sequence ID" value="PVE78958.1"/>
    <property type="molecule type" value="Genomic_DNA"/>
</dbReference>
<organism evidence="2 3">
    <name type="scientific">Microbacterium testaceum</name>
    <name type="common">Aureobacterium testaceum</name>
    <name type="synonym">Brevibacterium testaceum</name>
    <dbReference type="NCBI Taxonomy" id="2033"/>
    <lineage>
        <taxon>Bacteria</taxon>
        <taxon>Bacillati</taxon>
        <taxon>Actinomycetota</taxon>
        <taxon>Actinomycetes</taxon>
        <taxon>Micrococcales</taxon>
        <taxon>Microbacteriaceae</taxon>
        <taxon>Microbacterium</taxon>
    </lineage>
</organism>
<feature type="domain" description="Toxin YqcG C-terminal" evidence="1">
    <location>
        <begin position="17"/>
        <end position="65"/>
    </location>
</feature>
<evidence type="ECO:0000313" key="3">
    <source>
        <dbReference type="Proteomes" id="UP000244649"/>
    </source>
</evidence>
<comment type="caution">
    <text evidence="2">The sequence shown here is derived from an EMBL/GenBank/DDBJ whole genome shotgun (WGS) entry which is preliminary data.</text>
</comment>
<proteinExistence type="predicted"/>
<sequence>MPFASPLSGFGRAAAPTRRTGWDMGHLPGWKVRKHQVSAADRGISRAEFLDAHNAWHRYRPELPEAGLCTYATIGLSQFDNGLTSESGNRIGIELLVTGREENTFLASGLANAALNIASGGYQAKPGIVFPGIFDGYGPDIATPHGLLWYPFAWDTHFDGLSRDGVDVEWLLDAGVEKLIDTFESDAVDIYDTGRSSAV</sequence>
<name>A0A2T7WWF0_MICTE</name>
<dbReference type="Pfam" id="PF14410">
    <property type="entry name" value="GH-E"/>
    <property type="match status" value="1"/>
</dbReference>
<dbReference type="InterPro" id="IPR026835">
    <property type="entry name" value="YqcG_C"/>
</dbReference>
<dbReference type="Proteomes" id="UP000244649">
    <property type="component" value="Unassembled WGS sequence"/>
</dbReference>
<dbReference type="RefSeq" id="WP_116536589.1">
    <property type="nucleotide sequence ID" value="NZ_QDFT01000004.1"/>
</dbReference>
<reference evidence="2 3" key="1">
    <citation type="submission" date="2018-04" db="EMBL/GenBank/DDBJ databases">
        <authorList>
            <person name="Go L.Y."/>
            <person name="Mitchell J.A."/>
        </authorList>
    </citation>
    <scope>NUCLEOTIDE SEQUENCE [LARGE SCALE GENOMIC DNA]</scope>
    <source>
        <strain evidence="2 3">TPD7010</strain>
    </source>
</reference>
<evidence type="ECO:0000313" key="2">
    <source>
        <dbReference type="EMBL" id="PVE78958.1"/>
    </source>
</evidence>
<dbReference type="AlphaFoldDB" id="A0A2T7WWF0"/>